<evidence type="ECO:0000313" key="4">
    <source>
        <dbReference type="Proteomes" id="UP000663869"/>
    </source>
</evidence>
<dbReference type="PANTHER" id="PTHR21301:SF10">
    <property type="entry name" value="REVERSE TRANSCRIPTASE DOMAIN-CONTAINING PROTEIN"/>
    <property type="match status" value="1"/>
</dbReference>
<name>A0A818JPS0_9BILA</name>
<dbReference type="EMBL" id="CAJOBQ010001572">
    <property type="protein sequence ID" value="CAF4498527.1"/>
    <property type="molecule type" value="Genomic_DNA"/>
</dbReference>
<proteinExistence type="predicted"/>
<organism evidence="2 4">
    <name type="scientific">Rotaria socialis</name>
    <dbReference type="NCBI Taxonomy" id="392032"/>
    <lineage>
        <taxon>Eukaryota</taxon>
        <taxon>Metazoa</taxon>
        <taxon>Spiralia</taxon>
        <taxon>Gnathifera</taxon>
        <taxon>Rotifera</taxon>
        <taxon>Eurotatoria</taxon>
        <taxon>Bdelloidea</taxon>
        <taxon>Philodinida</taxon>
        <taxon>Philodinidae</taxon>
        <taxon>Rotaria</taxon>
    </lineage>
</organism>
<evidence type="ECO:0000313" key="2">
    <source>
        <dbReference type="EMBL" id="CAF3548095.1"/>
    </source>
</evidence>
<evidence type="ECO:0000256" key="1">
    <source>
        <dbReference type="SAM" id="MobiDB-lite"/>
    </source>
</evidence>
<comment type="caution">
    <text evidence="2">The sequence shown here is derived from an EMBL/GenBank/DDBJ whole genome shotgun (WGS) entry which is preliminary data.</text>
</comment>
<dbReference type="Proteomes" id="UP000663869">
    <property type="component" value="Unassembled WGS sequence"/>
</dbReference>
<gene>
    <name evidence="2" type="ORF">FME351_LOCUS19339</name>
    <name evidence="3" type="ORF">TSG867_LOCUS20897</name>
</gene>
<dbReference type="PANTHER" id="PTHR21301">
    <property type="entry name" value="REVERSE TRANSCRIPTASE"/>
    <property type="match status" value="1"/>
</dbReference>
<sequence length="1141" mass="134158">MAETNKDKQSIVNENSNEHIDWSTVEDFDDMFDMIDDDNDTLEYEDDELNKYYLSGHLNSMAHEEETIDDDDTLDKDLNFVEEIQTEAILSQKFSQLSTKTEDEQKSGIIHKRRRSTSITSPDISPKKTKIILDDADDVTNEPTTTISSTETNEIPIYLSITNKLFVHMAQTITKTASSISINNIQQIALFIHQAANVRIDREVMKAYLHSVMGTLKRSESHLIEGDRHVWPMQVQSIMLAQQKAAGTTVGASVTEDQQADCEKHLHQRLIEMNEKIQFHLNQFNEKKKNLIGFTSNIEQTIQSFVQKYGVKPLEMKRNLKIAMINYDYDSEILRRQYLQEKPNEYQIQIMKRLSEKKRELEKSKRELLELKYRIFYNKPHSSLDAIETSMPKLDDDDRKLKLLNKHEKLIQRKKLDFMAIKIIAAETKFYQCLRVFDSELAAMWKNHRELVKDRGMSTTLTNLIEKRFTGIAARWRDVYNYRLNYYFRNVCGDSEHINTNEVEHNSKRLGFSSSLIIDATHQFTDKELQLLNRGPTYVPPCQISTLSSGQSIDDIVKKKYAPLKHQLSQLFSKYHINIALSMEIEQKISDQFTNLFSSPIVSNLQQRALYEKYLIQSIRHSLKKNNLILRRTADNKNTFYLGNLQEFETKANDYLLKSDAYKVLLNKDKENDGQPWQAELKQMEESMNLLLESLKNHKAINIDLYNRLLVDASKVKLPCLYFLPDISKENEISLVPYITSQHSATWKIGNYLNELLQPFVDKILSLTTFRDEPDFMRKLNDYVYVERHLRPTTLFCSIRISNYFTLDVHKNMIDTVGYFLEDNLVTNKLEQVTIQTIKNLLYIFLYNNVFYYKDKIYTLTKGSPNTMPLSDTLSNIFLFTWQKKILKEINSKHEFFGRYKDQIFFTWNNGNEEELGNFLQTIRDKNPNVQFQKLIGTNVQFFNAFVENLNGELFTRVYHHPIIPKYTLPYVVGHSKLAHGDWFRSALIRAVCYCSLIEDFTLERIYLELTCLINGYSLLFVESNVQHFFGYFHVDDMRYTKDQTLYDKFRHDWFAYMTMQYELSDKLQKFNDNDSLILLNYLYEFGPKCQFNQQFYCLWSEYFNQHPNLSKDKATVQLTTKHQHSLNSLLAREKSTCSIQ</sequence>
<dbReference type="AlphaFoldDB" id="A0A818JPS0"/>
<protein>
    <recommendedName>
        <fullName evidence="5">Reverse transcriptase domain-containing protein</fullName>
    </recommendedName>
</protein>
<dbReference type="EMBL" id="CAJNYU010002387">
    <property type="protein sequence ID" value="CAF3548095.1"/>
    <property type="molecule type" value="Genomic_DNA"/>
</dbReference>
<reference evidence="2" key="1">
    <citation type="submission" date="2021-02" db="EMBL/GenBank/DDBJ databases">
        <authorList>
            <person name="Nowell W R."/>
        </authorList>
    </citation>
    <scope>NUCLEOTIDE SEQUENCE</scope>
</reference>
<evidence type="ECO:0008006" key="5">
    <source>
        <dbReference type="Google" id="ProtNLM"/>
    </source>
</evidence>
<evidence type="ECO:0000313" key="3">
    <source>
        <dbReference type="EMBL" id="CAF4498527.1"/>
    </source>
</evidence>
<accession>A0A818JPS0</accession>
<feature type="region of interest" description="Disordered" evidence="1">
    <location>
        <begin position="101"/>
        <end position="125"/>
    </location>
</feature>
<dbReference type="Proteomes" id="UP000663862">
    <property type="component" value="Unassembled WGS sequence"/>
</dbReference>